<name>A0A1M7YSQ5_9VIBR</name>
<dbReference type="EMBL" id="FRFG01000016">
    <property type="protein sequence ID" value="SHO55652.1"/>
    <property type="molecule type" value="Genomic_DNA"/>
</dbReference>
<reference evidence="2" key="1">
    <citation type="submission" date="2016-12" db="EMBL/GenBank/DDBJ databases">
        <authorList>
            <person name="Rodrigo-Torres L."/>
            <person name="Arahal R.D."/>
            <person name="Lucena T."/>
        </authorList>
    </citation>
    <scope>NUCLEOTIDE SEQUENCE [LARGE SCALE GENOMIC DNA]</scope>
</reference>
<dbReference type="AlphaFoldDB" id="A0A1M7YSQ5"/>
<organism evidence="1 2">
    <name type="scientific">Vibrio quintilis</name>
    <dbReference type="NCBI Taxonomy" id="1117707"/>
    <lineage>
        <taxon>Bacteria</taxon>
        <taxon>Pseudomonadati</taxon>
        <taxon>Pseudomonadota</taxon>
        <taxon>Gammaproteobacteria</taxon>
        <taxon>Vibrionales</taxon>
        <taxon>Vibrionaceae</taxon>
        <taxon>Vibrio</taxon>
    </lineage>
</organism>
<gene>
    <name evidence="1" type="ORF">VQ7734_01398</name>
</gene>
<dbReference type="OrthoDB" id="6895127at2"/>
<evidence type="ECO:0000313" key="1">
    <source>
        <dbReference type="EMBL" id="SHO55652.1"/>
    </source>
</evidence>
<accession>A0A1M7YSQ5</accession>
<evidence type="ECO:0008006" key="3">
    <source>
        <dbReference type="Google" id="ProtNLM"/>
    </source>
</evidence>
<proteinExistence type="predicted"/>
<dbReference type="Proteomes" id="UP000184600">
    <property type="component" value="Unassembled WGS sequence"/>
</dbReference>
<dbReference type="STRING" id="1117707.VQ7734_01398"/>
<keyword evidence="2" id="KW-1185">Reference proteome</keyword>
<protein>
    <recommendedName>
        <fullName evidence="3">Type III secretion protein</fullName>
    </recommendedName>
</protein>
<evidence type="ECO:0000313" key="2">
    <source>
        <dbReference type="Proteomes" id="UP000184600"/>
    </source>
</evidence>
<dbReference type="RefSeq" id="WP_073580870.1">
    <property type="nucleotide sequence ID" value="NZ_AP024897.1"/>
</dbReference>
<sequence>MHRTKTNYVPEEIVTPDEAQESLQATINLLQPIRDHRQMKSEREWRKEKQKLRLLEEKAAQKTAELATRTQQYHQEKQALATRHQQQSISQRILNDWLNQEKALLLSVETAQSELYALQQQCQQQQSAVSTARTQADRQRTDSERLRILTESIKENS</sequence>